<feature type="domain" description="MD-2-related lipid-recognition" evidence="5">
    <location>
        <begin position="25"/>
        <end position="146"/>
    </location>
</feature>
<evidence type="ECO:0000313" key="6">
    <source>
        <dbReference type="EMBL" id="KER22690.1"/>
    </source>
</evidence>
<dbReference type="FunFam" id="2.60.40.770:FF:000001">
    <property type="entry name" value="NPC intracellular cholesterol transporter 2"/>
    <property type="match status" value="1"/>
</dbReference>
<evidence type="ECO:0000256" key="2">
    <source>
        <dbReference type="ARBA" id="ARBA00006370"/>
    </source>
</evidence>
<reference evidence="6 7" key="1">
    <citation type="submission" date="2013-11" db="EMBL/GenBank/DDBJ databases">
        <title>Opisthorchis viverrini - life in the bile duct.</title>
        <authorList>
            <person name="Young N.D."/>
            <person name="Nagarajan N."/>
            <person name="Lin S.J."/>
            <person name="Korhonen P.K."/>
            <person name="Jex A.R."/>
            <person name="Hall R.S."/>
            <person name="Safavi-Hemami H."/>
            <person name="Kaewkong W."/>
            <person name="Bertrand D."/>
            <person name="Gao S."/>
            <person name="Seet Q."/>
            <person name="Wongkham S."/>
            <person name="Teh B.T."/>
            <person name="Wongkham C."/>
            <person name="Intapan P.M."/>
            <person name="Maleewong W."/>
            <person name="Yang X."/>
            <person name="Hu M."/>
            <person name="Wang Z."/>
            <person name="Hofmann A."/>
            <person name="Sternberg P.W."/>
            <person name="Tan P."/>
            <person name="Wang J."/>
            <person name="Gasser R.B."/>
        </authorList>
    </citation>
    <scope>NUCLEOTIDE SEQUENCE [LARGE SCALE GENOMIC DNA]</scope>
</reference>
<keyword evidence="3" id="KW-0964">Secreted</keyword>
<evidence type="ECO:0000256" key="3">
    <source>
        <dbReference type="ARBA" id="ARBA00022525"/>
    </source>
</evidence>
<dbReference type="GeneID" id="20323452"/>
<dbReference type="AlphaFoldDB" id="A0A074ZHI1"/>
<dbReference type="EMBL" id="KL596885">
    <property type="protein sequence ID" value="KER22690.1"/>
    <property type="molecule type" value="Genomic_DNA"/>
</dbReference>
<dbReference type="GO" id="GO:0005576">
    <property type="term" value="C:extracellular region"/>
    <property type="evidence" value="ECO:0007669"/>
    <property type="project" value="UniProtKB-SubCell"/>
</dbReference>
<comment type="subcellular location">
    <subcellularLocation>
        <location evidence="1">Secreted</location>
    </subcellularLocation>
</comment>
<evidence type="ECO:0000256" key="4">
    <source>
        <dbReference type="SAM" id="SignalP"/>
    </source>
</evidence>
<dbReference type="InterPro" id="IPR003172">
    <property type="entry name" value="ML_dom"/>
</dbReference>
<dbReference type="OrthoDB" id="9988752at2759"/>
<evidence type="ECO:0000259" key="5">
    <source>
        <dbReference type="SMART" id="SM00737"/>
    </source>
</evidence>
<dbReference type="Pfam" id="PF02221">
    <property type="entry name" value="E1_DerP2_DerF2"/>
    <property type="match status" value="1"/>
</dbReference>
<dbReference type="STRING" id="6198.A0A074ZHI1"/>
<gene>
    <name evidence="6" type="ORF">T265_09279</name>
</gene>
<keyword evidence="4" id="KW-0732">Signal</keyword>
<keyword evidence="7" id="KW-1185">Reference proteome</keyword>
<dbReference type="Gene3D" id="2.60.40.770">
    <property type="match status" value="1"/>
</dbReference>
<organism evidence="6 7">
    <name type="scientific">Opisthorchis viverrini</name>
    <name type="common">Southeast Asian liver fluke</name>
    <dbReference type="NCBI Taxonomy" id="6198"/>
    <lineage>
        <taxon>Eukaryota</taxon>
        <taxon>Metazoa</taxon>
        <taxon>Spiralia</taxon>
        <taxon>Lophotrochozoa</taxon>
        <taxon>Platyhelminthes</taxon>
        <taxon>Trematoda</taxon>
        <taxon>Digenea</taxon>
        <taxon>Opisthorchiida</taxon>
        <taxon>Opisthorchiata</taxon>
        <taxon>Opisthorchiidae</taxon>
        <taxon>Opisthorchis</taxon>
    </lineage>
</organism>
<accession>A0A074ZHI1</accession>
<name>A0A074ZHI1_OPIVI</name>
<dbReference type="CTD" id="20323452"/>
<protein>
    <recommendedName>
        <fullName evidence="5">MD-2-related lipid-recognition domain-containing protein</fullName>
    </recommendedName>
</protein>
<dbReference type="Proteomes" id="UP000054324">
    <property type="component" value="Unassembled WGS sequence"/>
</dbReference>
<comment type="similarity">
    <text evidence="2">Belongs to the NPC2 family.</text>
</comment>
<evidence type="ECO:0000256" key="1">
    <source>
        <dbReference type="ARBA" id="ARBA00004613"/>
    </source>
</evidence>
<dbReference type="SUPFAM" id="SSF81296">
    <property type="entry name" value="E set domains"/>
    <property type="match status" value="1"/>
</dbReference>
<dbReference type="KEGG" id="ovi:T265_09279"/>
<dbReference type="RefSeq" id="XP_009173571.1">
    <property type="nucleotide sequence ID" value="XM_009175307.1"/>
</dbReference>
<feature type="signal peptide" evidence="4">
    <location>
        <begin position="1"/>
        <end position="17"/>
    </location>
</feature>
<sequence>MLYLAIPLITLLQLTEGHRIVRTVFKDCGSVLGRVKRVEVNPCDTRPCTLYKNEMTQITIGFVTEVPIDNGTAVVHGIVEYIPIYFPLDNPGLCEFTNPTCPLEPSVSEFTYSVHIPVLPTYPSNRDQIIKFWGEKLSAYEILLNFFPPFHNFVGSFSRKNSFKQLQFDQPLRVNNTSKSPYVSVGTIFEISQYILIKETTHRVAKNYSTTHDRFRPSWGSSSYRVATNILICKSFCKTRDSTESPVYDILQLNVLHTGRLMFQLISLYIFLKETTHKVAENSSTAHDRLRPSWGSPGRRNPRVSANFMFYLNPNWTVFEKCTHLQINSVFTTGSTESLFYDILQLNVLHTGRLMIQKLLTRLLKTLRQLTTGYRVVLTQSRTLQYDDPCSLKQNEGKSKRNPIFKTGLVHNQSDDYTTHQESLCILRLPDAEVSKIFRTQSGASHGCSLSPFPFNFVIDEIMERTLKGLQNPVFT</sequence>
<dbReference type="SMART" id="SM00737">
    <property type="entry name" value="ML"/>
    <property type="match status" value="1"/>
</dbReference>
<feature type="chain" id="PRO_5001704060" description="MD-2-related lipid-recognition domain-containing protein" evidence="4">
    <location>
        <begin position="18"/>
        <end position="476"/>
    </location>
</feature>
<evidence type="ECO:0000313" key="7">
    <source>
        <dbReference type="Proteomes" id="UP000054324"/>
    </source>
</evidence>
<proteinExistence type="inferred from homology"/>
<dbReference type="InterPro" id="IPR014756">
    <property type="entry name" value="Ig_E-set"/>
</dbReference>